<accession>A0ABQ8UM76</accession>
<feature type="compositionally biased region" description="Basic residues" evidence="3">
    <location>
        <begin position="218"/>
        <end position="228"/>
    </location>
</feature>
<dbReference type="EMBL" id="JAPMOS010000014">
    <property type="protein sequence ID" value="KAJ4460286.1"/>
    <property type="molecule type" value="Genomic_DNA"/>
</dbReference>
<dbReference type="Pfam" id="PF10273">
    <property type="entry name" value="WGG"/>
    <property type="match status" value="1"/>
</dbReference>
<keyword evidence="2" id="KW-0698">rRNA processing</keyword>
<evidence type="ECO:0000256" key="1">
    <source>
        <dbReference type="ARBA" id="ARBA00006524"/>
    </source>
</evidence>
<evidence type="ECO:0000313" key="4">
    <source>
        <dbReference type="EMBL" id="KAJ4460286.1"/>
    </source>
</evidence>
<sequence>MTTLNPVSERRFLQGVRAVLNSWSALRLAVEQGWSGDEEATEKRLENLYLDVIECFLGKTREQFDEDDLLSYLEDHISEEFKVSLEGDVGVEEVERAIGTLFFECLNGQFTKVDRILTQVQRFKPMAPFLDPLNLPDPAAAVSTATTPASSPSPATALSCSTAASTPLPPSVATTPSATPVATATTPAPSEATPVPASDVAATPAQTSTEDEWEVQTHRRNKGKARFS</sequence>
<evidence type="ECO:0000256" key="3">
    <source>
        <dbReference type="SAM" id="MobiDB-lite"/>
    </source>
</evidence>
<keyword evidence="5" id="KW-1185">Reference proteome</keyword>
<feature type="compositionally biased region" description="Low complexity" evidence="3">
    <location>
        <begin position="141"/>
        <end position="198"/>
    </location>
</feature>
<protein>
    <recommendedName>
        <fullName evidence="6">Pre-rRNA-processing protein TSR2 homolog</fullName>
    </recommendedName>
</protein>
<organism evidence="4 5">
    <name type="scientific">Paratrimastix pyriformis</name>
    <dbReference type="NCBI Taxonomy" id="342808"/>
    <lineage>
        <taxon>Eukaryota</taxon>
        <taxon>Metamonada</taxon>
        <taxon>Preaxostyla</taxon>
        <taxon>Paratrimastigidae</taxon>
        <taxon>Paratrimastix</taxon>
    </lineage>
</organism>
<evidence type="ECO:0008006" key="6">
    <source>
        <dbReference type="Google" id="ProtNLM"/>
    </source>
</evidence>
<reference evidence="4" key="1">
    <citation type="journal article" date="2022" name="bioRxiv">
        <title>Genomics of Preaxostyla Flagellates Illuminates Evolutionary Transitions and the Path Towards Mitochondrial Loss.</title>
        <authorList>
            <person name="Novak L.V.F."/>
            <person name="Treitli S.C."/>
            <person name="Pyrih J."/>
            <person name="Halakuc P."/>
            <person name="Pipaliya S.V."/>
            <person name="Vacek V."/>
            <person name="Brzon O."/>
            <person name="Soukal P."/>
            <person name="Eme L."/>
            <person name="Dacks J.B."/>
            <person name="Karnkowska A."/>
            <person name="Elias M."/>
            <person name="Hampl V."/>
        </authorList>
    </citation>
    <scope>NUCLEOTIDE SEQUENCE</scope>
    <source>
        <strain evidence="4">RCP-MX</strain>
    </source>
</reference>
<feature type="region of interest" description="Disordered" evidence="3">
    <location>
        <begin position="141"/>
        <end position="228"/>
    </location>
</feature>
<dbReference type="PANTHER" id="PTHR21250">
    <property type="entry name" value="PRE-RRNA-PROCESSING PROTEIN TSR2 HOMOLOG"/>
    <property type="match status" value="1"/>
</dbReference>
<gene>
    <name evidence="4" type="ORF">PAPYR_3690</name>
</gene>
<name>A0ABQ8UM76_9EUKA</name>
<proteinExistence type="inferred from homology"/>
<dbReference type="InterPro" id="IPR019398">
    <property type="entry name" value="Pre-rRNA_process_TSR2"/>
</dbReference>
<evidence type="ECO:0000313" key="5">
    <source>
        <dbReference type="Proteomes" id="UP001141327"/>
    </source>
</evidence>
<dbReference type="Proteomes" id="UP001141327">
    <property type="component" value="Unassembled WGS sequence"/>
</dbReference>
<comment type="caution">
    <text evidence="4">The sequence shown here is derived from an EMBL/GenBank/DDBJ whole genome shotgun (WGS) entry which is preliminary data.</text>
</comment>
<comment type="similarity">
    <text evidence="1">Belongs to the TSR2 family.</text>
</comment>
<evidence type="ECO:0000256" key="2">
    <source>
        <dbReference type="ARBA" id="ARBA00022552"/>
    </source>
</evidence>